<feature type="domain" description="3-deoxy-D-manno-octulosonic-acid transferase N-terminal" evidence="10">
    <location>
        <begin position="38"/>
        <end position="216"/>
    </location>
</feature>
<sequence>MILTLFLLAWRLLWIPLLPVVLIYLWRRGAKDPLYRASLAERFGFYRRPLPMGAIWFHAVSLGETRSATALIRLCLDRGDKVVLTHFTPAGRRESARLFAAEIASGQLAAVWVPFDMRWCWRRFFRACRPVIGLTLEVEIWPAMIFGARAAGVPLYMCNAQYPAPSLARDSRGLRLRQRVIRGFAGAFVKSGLQARRFASVGLENITVTGELRFDQPVPPGQPEAAARLRPRLAGTREVIAIASGVEAEEALYLDTIRALCRPGGPLFVYVPRAPERFDAVAAGLEAAGLKVLRRSTALGPGPEGLADLRIAPAGDEDVLLGDSLGEMFFYLALADRVVVGGGFNPRGAHNVIEPLMMGKPVLTGSWTWTIEYPFTEAEAAGVARSLPDSAALAGALAQPADGTGDRIAAFLSEHAGGSRRTLAAIDRVIGRSG</sequence>
<keyword evidence="9" id="KW-1133">Transmembrane helix</keyword>
<feature type="transmembrane region" description="Helical" evidence="9">
    <location>
        <begin position="6"/>
        <end position="26"/>
    </location>
</feature>
<dbReference type="AlphaFoldDB" id="A0A3P5XKF1"/>
<evidence type="ECO:0000256" key="5">
    <source>
        <dbReference type="ARBA" id="ARBA00022679"/>
    </source>
</evidence>
<evidence type="ECO:0000256" key="4">
    <source>
        <dbReference type="ARBA" id="ARBA00019077"/>
    </source>
</evidence>
<evidence type="ECO:0000256" key="2">
    <source>
        <dbReference type="ARBA" id="ARBA00004713"/>
    </source>
</evidence>
<accession>A0A3P5XKF1</accession>
<feature type="active site" description="Proton acceptor" evidence="8">
    <location>
        <position position="64"/>
    </location>
</feature>
<keyword evidence="9" id="KW-0812">Transmembrane</keyword>
<comment type="pathway">
    <text evidence="2 9">Bacterial outer membrane biogenesis; LPS core biosynthesis.</text>
</comment>
<gene>
    <name evidence="11" type="primary">waaA_3</name>
    <name evidence="11" type="ORF">XINFAN_02259</name>
</gene>
<keyword evidence="12" id="KW-1185">Reference proteome</keyword>
<keyword evidence="9" id="KW-0472">Membrane</keyword>
<comment type="subcellular location">
    <subcellularLocation>
        <location evidence="9">Cell membrane</location>
    </subcellularLocation>
</comment>
<dbReference type="PANTHER" id="PTHR42755:SF1">
    <property type="entry name" value="3-DEOXY-D-MANNO-OCTULOSONIC ACID TRANSFERASE, MITOCHONDRIAL-RELATED"/>
    <property type="match status" value="1"/>
</dbReference>
<dbReference type="GO" id="GO:0009244">
    <property type="term" value="P:lipopolysaccharide core region biosynthetic process"/>
    <property type="evidence" value="ECO:0007669"/>
    <property type="project" value="UniProtKB-UniRule"/>
</dbReference>
<reference evidence="11 12" key="1">
    <citation type="submission" date="2018-11" db="EMBL/GenBank/DDBJ databases">
        <authorList>
            <person name="Criscuolo A."/>
        </authorList>
    </citation>
    <scope>NUCLEOTIDE SEQUENCE [LARGE SCALE GENOMIC DNA]</scope>
    <source>
        <strain evidence="11">ACIP111625</strain>
    </source>
</reference>
<dbReference type="GO" id="GO:0005886">
    <property type="term" value="C:plasma membrane"/>
    <property type="evidence" value="ECO:0007669"/>
    <property type="project" value="UniProtKB-SubCell"/>
</dbReference>
<dbReference type="UniPathway" id="UPA00958"/>
<keyword evidence="9" id="KW-1003">Cell membrane</keyword>
<evidence type="ECO:0000256" key="9">
    <source>
        <dbReference type="RuleBase" id="RU365103"/>
    </source>
</evidence>
<evidence type="ECO:0000313" key="11">
    <source>
        <dbReference type="EMBL" id="VDC29214.1"/>
    </source>
</evidence>
<keyword evidence="5 9" id="KW-0808">Transferase</keyword>
<dbReference type="GO" id="GO:0009245">
    <property type="term" value="P:lipid A biosynthetic process"/>
    <property type="evidence" value="ECO:0007669"/>
    <property type="project" value="TreeGrafter"/>
</dbReference>
<protein>
    <recommendedName>
        <fullName evidence="4 9">3-deoxy-D-manno-octulosonic acid transferase</fullName>
        <shortName evidence="9">Kdo transferase</shortName>
        <ecNumber evidence="3 9">2.4.99.12</ecNumber>
    </recommendedName>
    <alternativeName>
        <fullName evidence="6 9">Lipid IV(A) 3-deoxy-D-manno-octulosonic acid transferase</fullName>
    </alternativeName>
</protein>
<proteinExistence type="inferred from homology"/>
<dbReference type="PANTHER" id="PTHR42755">
    <property type="entry name" value="3-DEOXY-MANNO-OCTULOSONATE CYTIDYLYLTRANSFERASE"/>
    <property type="match status" value="1"/>
</dbReference>
<dbReference type="Gene3D" id="3.40.50.11720">
    <property type="entry name" value="3-Deoxy-D-manno-octulosonic-acid transferase, N-terminal domain"/>
    <property type="match status" value="1"/>
</dbReference>
<dbReference type="Gene3D" id="3.40.50.2000">
    <property type="entry name" value="Glycogen Phosphorylase B"/>
    <property type="match status" value="1"/>
</dbReference>
<keyword evidence="9" id="KW-0448">Lipopolysaccharide biosynthesis</keyword>
<dbReference type="EMBL" id="UXAW01000071">
    <property type="protein sequence ID" value="VDC29214.1"/>
    <property type="molecule type" value="Genomic_DNA"/>
</dbReference>
<dbReference type="InterPro" id="IPR007507">
    <property type="entry name" value="Glycos_transf_N"/>
</dbReference>
<evidence type="ECO:0000259" key="10">
    <source>
        <dbReference type="Pfam" id="PF04413"/>
    </source>
</evidence>
<comment type="function">
    <text evidence="1 9">Involved in lipopolysaccharide (LPS) biosynthesis. Catalyzes the transfer of 3-deoxy-D-manno-octulosonate (Kdo) residue(s) from CMP-Kdo to lipid IV(A), the tetraacyldisaccharide-1,4'-bisphosphate precursor of lipid A.</text>
</comment>
<name>A0A3P5XKF1_9RHOB</name>
<evidence type="ECO:0000256" key="6">
    <source>
        <dbReference type="ARBA" id="ARBA00031445"/>
    </source>
</evidence>
<dbReference type="RefSeq" id="WP_124087008.1">
    <property type="nucleotide sequence ID" value="NZ_UXAW01000071.1"/>
</dbReference>
<evidence type="ECO:0000256" key="8">
    <source>
        <dbReference type="PIRSR" id="PIRSR639901-1"/>
    </source>
</evidence>
<dbReference type="InterPro" id="IPR038107">
    <property type="entry name" value="Glycos_transf_N_sf"/>
</dbReference>
<comment type="similarity">
    <text evidence="9">Belongs to the glycosyltransferase group 1 family.</text>
</comment>
<dbReference type="Proteomes" id="UP000277498">
    <property type="component" value="Unassembled WGS sequence"/>
</dbReference>
<evidence type="ECO:0000256" key="1">
    <source>
        <dbReference type="ARBA" id="ARBA00003394"/>
    </source>
</evidence>
<dbReference type="GO" id="GO:0043842">
    <property type="term" value="F:Kdo transferase activity"/>
    <property type="evidence" value="ECO:0007669"/>
    <property type="project" value="UniProtKB-EC"/>
</dbReference>
<dbReference type="Pfam" id="PF04413">
    <property type="entry name" value="Glycos_transf_N"/>
    <property type="match status" value="1"/>
</dbReference>
<dbReference type="InterPro" id="IPR039901">
    <property type="entry name" value="Kdotransferase"/>
</dbReference>
<evidence type="ECO:0000256" key="3">
    <source>
        <dbReference type="ARBA" id="ARBA00012621"/>
    </source>
</evidence>
<dbReference type="EC" id="2.4.99.12" evidence="3 9"/>
<keyword evidence="11" id="KW-0328">Glycosyltransferase</keyword>
<organism evidence="11 12">
    <name type="scientific">Pseudogemmobacter humi</name>
    <dbReference type="NCBI Taxonomy" id="2483812"/>
    <lineage>
        <taxon>Bacteria</taxon>
        <taxon>Pseudomonadati</taxon>
        <taxon>Pseudomonadota</taxon>
        <taxon>Alphaproteobacteria</taxon>
        <taxon>Rhodobacterales</taxon>
        <taxon>Paracoccaceae</taxon>
        <taxon>Pseudogemmobacter</taxon>
    </lineage>
</organism>
<evidence type="ECO:0000313" key="12">
    <source>
        <dbReference type="Proteomes" id="UP000277498"/>
    </source>
</evidence>
<comment type="catalytic activity">
    <reaction evidence="7 9">
        <text>lipid IVA (E. coli) + CMP-3-deoxy-beta-D-manno-octulosonate = alpha-Kdo-(2-&gt;6)-lipid IVA (E. coli) + CMP + H(+)</text>
        <dbReference type="Rhea" id="RHEA:28066"/>
        <dbReference type="ChEBI" id="CHEBI:15378"/>
        <dbReference type="ChEBI" id="CHEBI:58603"/>
        <dbReference type="ChEBI" id="CHEBI:60364"/>
        <dbReference type="ChEBI" id="CHEBI:60377"/>
        <dbReference type="ChEBI" id="CHEBI:85987"/>
        <dbReference type="EC" id="2.4.99.12"/>
    </reaction>
</comment>
<evidence type="ECO:0000256" key="7">
    <source>
        <dbReference type="ARBA" id="ARBA00049183"/>
    </source>
</evidence>
<dbReference type="OrthoDB" id="9789797at2"/>